<evidence type="ECO:0000256" key="1">
    <source>
        <dbReference type="ARBA" id="ARBA00023242"/>
    </source>
</evidence>
<reference evidence="3 4" key="1">
    <citation type="submission" date="2017-03" db="EMBL/GenBank/DDBJ databases">
        <title>Genomes of endolithic fungi from Antarctica.</title>
        <authorList>
            <person name="Coleine C."/>
            <person name="Masonjones S."/>
            <person name="Stajich J.E."/>
        </authorList>
    </citation>
    <scope>NUCLEOTIDE SEQUENCE [LARGE SCALE GENOMIC DNA]</scope>
    <source>
        <strain evidence="3 4">CCFEE 6315</strain>
    </source>
</reference>
<name>A0A4V5N370_9PEZI</name>
<dbReference type="OrthoDB" id="10067394at2759"/>
<evidence type="ECO:0000313" key="3">
    <source>
        <dbReference type="EMBL" id="TKA22049.1"/>
    </source>
</evidence>
<dbReference type="PANTHER" id="PTHR47431">
    <property type="entry name" value="ZN(II)2CYS6 TRANSCRIPTION FACTOR (EUROFUNG)-RELATED"/>
    <property type="match status" value="1"/>
</dbReference>
<dbReference type="InterPro" id="IPR007219">
    <property type="entry name" value="XnlR_reg_dom"/>
</dbReference>
<protein>
    <recommendedName>
        <fullName evidence="2">Xylanolytic transcriptional activator regulatory domain-containing protein</fullName>
    </recommendedName>
</protein>
<dbReference type="GO" id="GO:0003677">
    <property type="term" value="F:DNA binding"/>
    <property type="evidence" value="ECO:0007669"/>
    <property type="project" value="InterPro"/>
</dbReference>
<dbReference type="GO" id="GO:0006351">
    <property type="term" value="P:DNA-templated transcription"/>
    <property type="evidence" value="ECO:0007669"/>
    <property type="project" value="InterPro"/>
</dbReference>
<evidence type="ECO:0000259" key="2">
    <source>
        <dbReference type="Pfam" id="PF04082"/>
    </source>
</evidence>
<dbReference type="AlphaFoldDB" id="A0A4V5N370"/>
<dbReference type="EMBL" id="NAJL01000087">
    <property type="protein sequence ID" value="TKA22049.1"/>
    <property type="molecule type" value="Genomic_DNA"/>
</dbReference>
<feature type="domain" description="Xylanolytic transcriptional activator regulatory" evidence="2">
    <location>
        <begin position="55"/>
        <end position="220"/>
    </location>
</feature>
<dbReference type="PANTHER" id="PTHR47431:SF2">
    <property type="entry name" value="ZN(II)2CYS6 TRANSCRIPTION FACTOR (EUROFUNG)"/>
    <property type="match status" value="1"/>
</dbReference>
<comment type="caution">
    <text evidence="3">The sequence shown here is derived from an EMBL/GenBank/DDBJ whole genome shotgun (WGS) entry which is preliminary data.</text>
</comment>
<accession>A0A4V5N370</accession>
<proteinExistence type="predicted"/>
<gene>
    <name evidence="3" type="ORF">B0A50_08431</name>
</gene>
<evidence type="ECO:0000313" key="4">
    <source>
        <dbReference type="Proteomes" id="UP000308549"/>
    </source>
</evidence>
<keyword evidence="1" id="KW-0539">Nucleus</keyword>
<sequence>MPVPATTGMAANDLLNGLHTEVGGLQSSACEGFQQAPEPSARIRTPIDHDEEHLINLFYSHFHPTHPILIPRSRYNAQGYPPYLRLLVQLIGSQYAPLVSSDALRNATDAALSTVSERSVSLVQSLLLYAIALHAWAERAKAVGALAKASSLGIELGMNRAEFASAHGTPDALVEESLRRTWWELYVIDGYFAALYRQTGFQCNTVELTAYLPCDEGIYLGGAQSPQHMTIGQFDNRLFLDDAPHFASACYRIEAIRILARVIATTSAGDGLPDDVQAVDNAIAAWKFHLPDEKAGIVDHFGEVDQMIFQAYAFIYCASILLHFPRSELLLTLPTAADIACAARMTQASPTSAQHAIKAIAASKGMSDLAALPVDKHSPLFVCDLVFSCIVQLSACSAHSRSCLIQLSACSAHSRNCLSQHRDRVALMTGVLKDMGRSWAISQEVLPHLNRVANGIFNSHQDMGSMTSQISDDSGVGFDMMSNDMPWFDVFFAGVMNDQDAMDGET</sequence>
<keyword evidence="4" id="KW-1185">Reference proteome</keyword>
<organism evidence="3 4">
    <name type="scientific">Salinomyces thailandicus</name>
    <dbReference type="NCBI Taxonomy" id="706561"/>
    <lineage>
        <taxon>Eukaryota</taxon>
        <taxon>Fungi</taxon>
        <taxon>Dikarya</taxon>
        <taxon>Ascomycota</taxon>
        <taxon>Pezizomycotina</taxon>
        <taxon>Dothideomycetes</taxon>
        <taxon>Dothideomycetidae</taxon>
        <taxon>Mycosphaerellales</taxon>
        <taxon>Teratosphaeriaceae</taxon>
        <taxon>Salinomyces</taxon>
    </lineage>
</organism>
<dbReference type="CDD" id="cd12148">
    <property type="entry name" value="fungal_TF_MHR"/>
    <property type="match status" value="1"/>
</dbReference>
<dbReference type="GO" id="GO:0008270">
    <property type="term" value="F:zinc ion binding"/>
    <property type="evidence" value="ECO:0007669"/>
    <property type="project" value="InterPro"/>
</dbReference>
<dbReference type="Proteomes" id="UP000308549">
    <property type="component" value="Unassembled WGS sequence"/>
</dbReference>
<dbReference type="Pfam" id="PF04082">
    <property type="entry name" value="Fungal_trans"/>
    <property type="match status" value="1"/>
</dbReference>